<dbReference type="GO" id="GO:0016747">
    <property type="term" value="F:acyltransferase activity, transferring groups other than amino-acyl groups"/>
    <property type="evidence" value="ECO:0007669"/>
    <property type="project" value="InterPro"/>
</dbReference>
<evidence type="ECO:0000313" key="4">
    <source>
        <dbReference type="EMBL" id="OEG18351.1"/>
    </source>
</evidence>
<name>A0A1E5H079_9ENTE</name>
<keyword evidence="5" id="KW-1185">Reference proteome</keyword>
<evidence type="ECO:0000256" key="2">
    <source>
        <dbReference type="ARBA" id="ARBA00023315"/>
    </source>
</evidence>
<dbReference type="RefSeq" id="WP_069634236.1">
    <property type="nucleotide sequence ID" value="NZ_JXKZ01000016.1"/>
</dbReference>
<dbReference type="PATRIC" id="fig|903983.4.peg.925"/>
<protein>
    <submittedName>
        <fullName evidence="4">GNAT family N-acetyltransferase</fullName>
    </submittedName>
</protein>
<dbReference type="Pfam" id="PF13673">
    <property type="entry name" value="Acetyltransf_10"/>
    <property type="match status" value="1"/>
</dbReference>
<dbReference type="InterPro" id="IPR016181">
    <property type="entry name" value="Acyl_CoA_acyltransferase"/>
</dbReference>
<dbReference type="Proteomes" id="UP000094764">
    <property type="component" value="Unassembled WGS sequence"/>
</dbReference>
<dbReference type="PANTHER" id="PTHR43800:SF1">
    <property type="entry name" value="PEPTIDYL-LYSINE N-ACETYLTRANSFERASE YJAB"/>
    <property type="match status" value="1"/>
</dbReference>
<evidence type="ECO:0000256" key="1">
    <source>
        <dbReference type="ARBA" id="ARBA00022679"/>
    </source>
</evidence>
<sequence length="146" mass="17273">MNYHQAQQNEYNILVEIWIRAVKKTHDFLETEDFQTIKNELPTYFPHLDVKVWTMKEKTIGFSGVDGNKLEMLFLDPEYIGKGYGKKIVTNLLEENQIQFVDVNEQNQYAKMFYQAMGFETINRSEVDDAGRNYPILHLQRTKKKS</sequence>
<proteinExistence type="predicted"/>
<dbReference type="PROSITE" id="PS51186">
    <property type="entry name" value="GNAT"/>
    <property type="match status" value="1"/>
</dbReference>
<accession>A0A1E5H079</accession>
<keyword evidence="1 4" id="KW-0808">Transferase</keyword>
<comment type="caution">
    <text evidence="4">The sequence shown here is derived from an EMBL/GenBank/DDBJ whole genome shotgun (WGS) entry which is preliminary data.</text>
</comment>
<reference evidence="5" key="1">
    <citation type="submission" date="2016-09" db="EMBL/GenBank/DDBJ databases">
        <authorList>
            <person name="Gulvik C.A."/>
        </authorList>
    </citation>
    <scope>NUCLEOTIDE SEQUENCE [LARGE SCALE GENOMIC DNA]</scope>
    <source>
        <strain evidence="5">LMG 26306</strain>
    </source>
</reference>
<evidence type="ECO:0000259" key="3">
    <source>
        <dbReference type="PROSITE" id="PS51186"/>
    </source>
</evidence>
<dbReference type="OrthoDB" id="9789605at2"/>
<gene>
    <name evidence="4" type="ORF">BCR23_14055</name>
</gene>
<feature type="domain" description="N-acetyltransferase" evidence="3">
    <location>
        <begin position="1"/>
        <end position="140"/>
    </location>
</feature>
<organism evidence="4 5">
    <name type="scientific">Enterococcus quebecensis</name>
    <dbReference type="NCBI Taxonomy" id="903983"/>
    <lineage>
        <taxon>Bacteria</taxon>
        <taxon>Bacillati</taxon>
        <taxon>Bacillota</taxon>
        <taxon>Bacilli</taxon>
        <taxon>Lactobacillales</taxon>
        <taxon>Enterococcaceae</taxon>
        <taxon>Enterococcus</taxon>
    </lineage>
</organism>
<dbReference type="EMBL" id="MIKB01000004">
    <property type="protein sequence ID" value="OEG18351.1"/>
    <property type="molecule type" value="Genomic_DNA"/>
</dbReference>
<dbReference type="AlphaFoldDB" id="A0A1E5H079"/>
<dbReference type="InterPro" id="IPR000182">
    <property type="entry name" value="GNAT_dom"/>
</dbReference>
<dbReference type="STRING" id="903983.BCR23_14055"/>
<evidence type="ECO:0000313" key="5">
    <source>
        <dbReference type="Proteomes" id="UP000094764"/>
    </source>
</evidence>
<dbReference type="PANTHER" id="PTHR43800">
    <property type="entry name" value="PEPTIDYL-LYSINE N-ACETYLTRANSFERASE YJAB"/>
    <property type="match status" value="1"/>
</dbReference>
<keyword evidence="2" id="KW-0012">Acyltransferase</keyword>
<dbReference type="Gene3D" id="3.40.630.30">
    <property type="match status" value="1"/>
</dbReference>
<dbReference type="SUPFAM" id="SSF55729">
    <property type="entry name" value="Acyl-CoA N-acyltransferases (Nat)"/>
    <property type="match status" value="1"/>
</dbReference>